<gene>
    <name evidence="1" type="ORF">FHG64_07260</name>
</gene>
<evidence type="ECO:0008006" key="3">
    <source>
        <dbReference type="Google" id="ProtNLM"/>
    </source>
</evidence>
<name>A0A5B7X1F7_9FLAO</name>
<evidence type="ECO:0000313" key="2">
    <source>
        <dbReference type="Proteomes" id="UP000309016"/>
    </source>
</evidence>
<dbReference type="AlphaFoldDB" id="A0A5B7X1F7"/>
<proteinExistence type="predicted"/>
<reference evidence="1 2" key="1">
    <citation type="submission" date="2019-06" db="EMBL/GenBank/DDBJ databases">
        <title>Complete genome sequence of Antarcticibacterium flavum KCTC 52984T from an Antarctic marine sediment.</title>
        <authorList>
            <person name="Lee Y.M."/>
            <person name="Shin S.C."/>
        </authorList>
    </citation>
    <scope>NUCLEOTIDE SEQUENCE [LARGE SCALE GENOMIC DNA]</scope>
    <source>
        <strain evidence="1 2">KCTC 52984</strain>
    </source>
</reference>
<dbReference type="EMBL" id="CP040812">
    <property type="protein sequence ID" value="QCY69217.1"/>
    <property type="molecule type" value="Genomic_DNA"/>
</dbReference>
<protein>
    <recommendedName>
        <fullName evidence="3">Glycine dehydrogenase</fullName>
    </recommendedName>
</protein>
<organism evidence="1 2">
    <name type="scientific">Antarcticibacterium flavum</name>
    <dbReference type="NCBI Taxonomy" id="2058175"/>
    <lineage>
        <taxon>Bacteria</taxon>
        <taxon>Pseudomonadati</taxon>
        <taxon>Bacteroidota</taxon>
        <taxon>Flavobacteriia</taxon>
        <taxon>Flavobacteriales</taxon>
        <taxon>Flavobacteriaceae</taxon>
        <taxon>Antarcticibacterium</taxon>
    </lineage>
</organism>
<dbReference type="Proteomes" id="UP000309016">
    <property type="component" value="Chromosome"/>
</dbReference>
<evidence type="ECO:0000313" key="1">
    <source>
        <dbReference type="EMBL" id="QCY69217.1"/>
    </source>
</evidence>
<dbReference type="OrthoDB" id="1262821at2"/>
<accession>A0A5B7X1F7</accession>
<keyword evidence="2" id="KW-1185">Reference proteome</keyword>
<sequence>MFRKKLVLKMSIFKSLFVDCSEAAHCCDKVQYEEASFFEKLKIHLHLIICKPCKKYSNNNIKLTSLIKKADLKTCTEEEKKAWKEKIEKEISKKES</sequence>
<dbReference type="KEGG" id="afla:FHG64_07260"/>